<dbReference type="SUPFAM" id="SSF52096">
    <property type="entry name" value="ClpP/crotonase"/>
    <property type="match status" value="1"/>
</dbReference>
<protein>
    <submittedName>
        <fullName evidence="1">Enoyl-CoA hydratase/isomerase family protein</fullName>
    </submittedName>
</protein>
<dbReference type="CDD" id="cd06558">
    <property type="entry name" value="crotonase-like"/>
    <property type="match status" value="1"/>
</dbReference>
<name>A0A5K3F8Y5_MESCO</name>
<dbReference type="PANTHER" id="PTHR43684">
    <property type="match status" value="1"/>
</dbReference>
<evidence type="ECO:0000313" key="1">
    <source>
        <dbReference type="WBParaSite" id="MCU_005904-RA"/>
    </source>
</evidence>
<dbReference type="WBParaSite" id="MCU_005904-RA">
    <property type="protein sequence ID" value="MCU_005904-RA"/>
    <property type="gene ID" value="MCU_005904"/>
</dbReference>
<organism evidence="1">
    <name type="scientific">Mesocestoides corti</name>
    <name type="common">Flatworm</name>
    <dbReference type="NCBI Taxonomy" id="53468"/>
    <lineage>
        <taxon>Eukaryota</taxon>
        <taxon>Metazoa</taxon>
        <taxon>Spiralia</taxon>
        <taxon>Lophotrochozoa</taxon>
        <taxon>Platyhelminthes</taxon>
        <taxon>Cestoda</taxon>
        <taxon>Eucestoda</taxon>
        <taxon>Cyclophyllidea</taxon>
        <taxon>Mesocestoididae</taxon>
        <taxon>Mesocestoides</taxon>
    </lineage>
</organism>
<accession>A0A5K3F8Y5</accession>
<proteinExistence type="predicted"/>
<dbReference type="InterPro" id="IPR051053">
    <property type="entry name" value="ECH/Chromodomain_protein"/>
</dbReference>
<dbReference type="PANTHER" id="PTHR43684:SF11">
    <property type="entry name" value="CHROMO DOMAIN-CONTAINING PROTEIN"/>
    <property type="match status" value="1"/>
</dbReference>
<dbReference type="Gene3D" id="3.90.226.10">
    <property type="entry name" value="2-enoyl-CoA Hydratase, Chain A, domain 1"/>
    <property type="match status" value="1"/>
</dbReference>
<reference evidence="1" key="1">
    <citation type="submission" date="2019-11" db="UniProtKB">
        <authorList>
            <consortium name="WormBaseParasite"/>
        </authorList>
    </citation>
    <scope>IDENTIFICATION</scope>
</reference>
<dbReference type="InterPro" id="IPR001753">
    <property type="entry name" value="Enoyl-CoA_hydra/iso"/>
</dbReference>
<dbReference type="InterPro" id="IPR029045">
    <property type="entry name" value="ClpP/crotonase-like_dom_sf"/>
</dbReference>
<dbReference type="AlphaFoldDB" id="A0A5K3F8Y5"/>
<sequence length="170" mass="18493">MVERLRAFLLEVSAFPKVLLAGVNGPAEGLGTAILPLFDLVYASDTATFHTAYSTLGQVPEGGACLTLTSRVGAPLANDLILAGRRLSAREALQRGLLSDLLFPKNFPQELSLRCARIASQSAMVSNACMCLTLLQTEFLRYLKLEFSTVISNVFFFLIFKQSSYPGILI</sequence>
<dbReference type="Pfam" id="PF00378">
    <property type="entry name" value="ECH_1"/>
    <property type="match status" value="1"/>
</dbReference>